<evidence type="ECO:0000313" key="2">
    <source>
        <dbReference type="EMBL" id="PYE76251.1"/>
    </source>
</evidence>
<feature type="compositionally biased region" description="Polar residues" evidence="1">
    <location>
        <begin position="46"/>
        <end position="56"/>
    </location>
</feature>
<keyword evidence="3" id="KW-1185">Reference proteome</keyword>
<gene>
    <name evidence="2" type="ORF">DFQ15_11436</name>
</gene>
<comment type="caution">
    <text evidence="2">The sequence shown here is derived from an EMBL/GenBank/DDBJ whole genome shotgun (WGS) entry which is preliminary data.</text>
</comment>
<evidence type="ECO:0000256" key="1">
    <source>
        <dbReference type="SAM" id="MobiDB-lite"/>
    </source>
</evidence>
<proteinExistence type="predicted"/>
<feature type="region of interest" description="Disordered" evidence="1">
    <location>
        <begin position="36"/>
        <end position="56"/>
    </location>
</feature>
<dbReference type="RefSeq" id="WP_158529050.1">
    <property type="nucleotide sequence ID" value="NZ_JAMOFZ010000014.1"/>
</dbReference>
<feature type="compositionally biased region" description="Basic and acidic residues" evidence="1">
    <location>
        <begin position="36"/>
        <end position="45"/>
    </location>
</feature>
<protein>
    <submittedName>
        <fullName evidence="2">Uncharacterized protein</fullName>
    </submittedName>
</protein>
<sequence>MTDSPDTTPTTSEEETAQMLEQARTEAQVRVAELHVEEGTVRSEEGQNSPSPEDHD</sequence>
<dbReference type="EMBL" id="QJTC01000014">
    <property type="protein sequence ID" value="PYE76251.1"/>
    <property type="molecule type" value="Genomic_DNA"/>
</dbReference>
<evidence type="ECO:0000313" key="3">
    <source>
        <dbReference type="Proteomes" id="UP000247540"/>
    </source>
</evidence>
<feature type="region of interest" description="Disordered" evidence="1">
    <location>
        <begin position="1"/>
        <end position="23"/>
    </location>
</feature>
<dbReference type="AlphaFoldDB" id="A0A318SKF7"/>
<accession>A0A318SKF7</accession>
<organism evidence="2 3">
    <name type="scientific">Xylophilus ampelinus</name>
    <dbReference type="NCBI Taxonomy" id="54067"/>
    <lineage>
        <taxon>Bacteria</taxon>
        <taxon>Pseudomonadati</taxon>
        <taxon>Pseudomonadota</taxon>
        <taxon>Betaproteobacteria</taxon>
        <taxon>Burkholderiales</taxon>
        <taxon>Xylophilus</taxon>
    </lineage>
</organism>
<name>A0A318SKF7_9BURK</name>
<feature type="compositionally biased region" description="Low complexity" evidence="1">
    <location>
        <begin position="1"/>
        <end position="11"/>
    </location>
</feature>
<dbReference type="OrthoDB" id="9157066at2"/>
<reference evidence="2 3" key="1">
    <citation type="submission" date="2018-06" db="EMBL/GenBank/DDBJ databases">
        <title>Genomic Encyclopedia of Type Strains, Phase III (KMG-III): the genomes of soil and plant-associated and newly described type strains.</title>
        <authorList>
            <person name="Whitman W."/>
        </authorList>
    </citation>
    <scope>NUCLEOTIDE SEQUENCE [LARGE SCALE GENOMIC DNA]</scope>
    <source>
        <strain evidence="2 3">CECT 7646</strain>
    </source>
</reference>
<dbReference type="Proteomes" id="UP000247540">
    <property type="component" value="Unassembled WGS sequence"/>
</dbReference>